<keyword evidence="5" id="KW-1185">Reference proteome</keyword>
<dbReference type="EMBL" id="JADCKB010000001">
    <property type="protein sequence ID" value="MBE5038993.1"/>
    <property type="molecule type" value="Genomic_DNA"/>
</dbReference>
<evidence type="ECO:0000259" key="3">
    <source>
        <dbReference type="PROSITE" id="PS51304"/>
    </source>
</evidence>
<reference evidence="4" key="1">
    <citation type="submission" date="2020-10" db="EMBL/GenBank/DDBJ databases">
        <title>ChiBAC.</title>
        <authorList>
            <person name="Zenner C."/>
            <person name="Hitch T.C.A."/>
            <person name="Clavel T."/>
        </authorList>
    </citation>
    <scope>NUCLEOTIDE SEQUENCE</scope>
    <source>
        <strain evidence="4">DSM 107454</strain>
    </source>
</reference>
<accession>A0A9D5M035</accession>
<dbReference type="PROSITE" id="PS51304">
    <property type="entry name" value="GALECTIN"/>
    <property type="match status" value="1"/>
</dbReference>
<protein>
    <recommendedName>
        <fullName evidence="3">Galectin domain-containing protein</fullName>
    </recommendedName>
</protein>
<organism evidence="4 5">
    <name type="scientific">Ructibacterium gallinarum</name>
    <dbReference type="NCBI Taxonomy" id="2779355"/>
    <lineage>
        <taxon>Bacteria</taxon>
        <taxon>Bacillati</taxon>
        <taxon>Bacillota</taxon>
        <taxon>Clostridia</taxon>
        <taxon>Eubacteriales</taxon>
        <taxon>Oscillospiraceae</taxon>
        <taxon>Ructibacterium</taxon>
    </lineage>
</organism>
<dbReference type="InterPro" id="IPR001079">
    <property type="entry name" value="Galectin_CRD"/>
</dbReference>
<evidence type="ECO:0000256" key="2">
    <source>
        <dbReference type="SAM" id="SignalP"/>
    </source>
</evidence>
<feature type="signal peptide" evidence="2">
    <location>
        <begin position="1"/>
        <end position="24"/>
    </location>
</feature>
<dbReference type="AlphaFoldDB" id="A0A9D5M035"/>
<comment type="caution">
    <text evidence="4">The sequence shown here is derived from an EMBL/GenBank/DDBJ whole genome shotgun (WGS) entry which is preliminary data.</text>
</comment>
<dbReference type="InterPro" id="IPR032812">
    <property type="entry name" value="SbsA_Ig"/>
</dbReference>
<evidence type="ECO:0000256" key="1">
    <source>
        <dbReference type="ARBA" id="ARBA00022729"/>
    </source>
</evidence>
<evidence type="ECO:0000313" key="5">
    <source>
        <dbReference type="Proteomes" id="UP000806542"/>
    </source>
</evidence>
<sequence>MRRICMLLLALTLITGTLVVPVSAEPTNEWRMDSFSVEDAEAAYQNQYAFIELDEENNLRFRFEAQEGANEPWGIWARAPLKISQVAPGKFYEIEYRVKAENCPNNTLFGAIFGKTEKDASFTFHHYMNADGSVLACKTQQEWTTTYGKVNDLSRYFTVKYVVDMENASVNIFLDGTDMGSYAINGVTDPVKSLTEYMTFGEVKPQDFPAGGFSITLDYVSVKSSDAKPGEPLSDVWEQIDFTAGDGEAAYQGQYCMVDTDGDHNLRFTFKAKADEPMDTGIWAHAPLGVDKVESKNYYDIEYQVKVENPADNFLLGGLGLTAEGGQKGTFHHYVGADGKLSACISVSEWVSQYGGKISIGEFSKIRYVVDKKNASVEVWVNDIKQGTFYANQVSNAWDTISSYLNFGTQPPKKLNGDTVVTIDYIRVKSSDTKPEDPGSDKPRTWEKTNFTTADGEAAYQGQYCIVETDTEQNLKFRFTPEAGMGTGIWARAAMGFSEIQAGKYYEIEFRAKAENPQDTMLFGSFGTETTGGAGTFHHYLSKDGSLAACQKAADWTSNYGKIGDPAQFVTIKYLVDMDVDRVTVWADGINMGTYYQYQQTNPITRITDYLTFGGKAPKDITGEYSIIVDYIKITSMDELPEEELPTEWTNSTFTPAEGSYSAQPQGLVTATPQDGNLLIHFPTGSSSQVPYSRINFPEMAEGDIYTIEYRVKATGFPKEWVFGLLGGKAVTETGEEKNYSFHVYLKASGGALTACETPLSWLFGTFGTLKENEYTTIQYRVDMKAAAFEVFVNGESKGTYYTYGNKDAIKSINYLSFGGDKAQSTLEKDFDVTVDYVKVSVENKEEMRVTGNSLTEPERTSLTPQFDVEFSSDVAAKDLNSEKFKLMKKADGSPVPSGAYAVTGVEGSSKKARITVLEELELGTEYVLEISGVASSDAEIKPMQKPVQISFTTMSPDIVYATEGTAIAVNSEVTVRVKLKNTKVPAGEKEYACVVCLYQKDGNAMADMKVVEGVLASGATESVSQTLKMPEADSSKYEVRIFVWESMENGCPITDRKVVEIS</sequence>
<dbReference type="Pfam" id="PF13205">
    <property type="entry name" value="Big_5"/>
    <property type="match status" value="1"/>
</dbReference>
<keyword evidence="1 2" id="KW-0732">Signal</keyword>
<dbReference type="Proteomes" id="UP000806542">
    <property type="component" value="Unassembled WGS sequence"/>
</dbReference>
<feature type="chain" id="PRO_5039528025" description="Galectin domain-containing protein" evidence="2">
    <location>
        <begin position="25"/>
        <end position="1063"/>
    </location>
</feature>
<proteinExistence type="predicted"/>
<dbReference type="RefSeq" id="WP_226391546.1">
    <property type="nucleotide sequence ID" value="NZ_JADCKB010000001.1"/>
</dbReference>
<name>A0A9D5M035_9FIRM</name>
<dbReference type="GO" id="GO:0030246">
    <property type="term" value="F:carbohydrate binding"/>
    <property type="evidence" value="ECO:0007669"/>
    <property type="project" value="InterPro"/>
</dbReference>
<gene>
    <name evidence="4" type="ORF">INF28_00735</name>
</gene>
<feature type="domain" description="Galectin" evidence="3">
    <location>
        <begin position="692"/>
        <end position="841"/>
    </location>
</feature>
<evidence type="ECO:0000313" key="4">
    <source>
        <dbReference type="EMBL" id="MBE5038993.1"/>
    </source>
</evidence>